<evidence type="ECO:0000256" key="3">
    <source>
        <dbReference type="ARBA" id="ARBA00022630"/>
    </source>
</evidence>
<feature type="domain" description="Acyl-CoA dehydrogenase/oxidase C-terminal" evidence="5">
    <location>
        <begin position="2"/>
        <end position="102"/>
    </location>
</feature>
<evidence type="ECO:0000259" key="5">
    <source>
        <dbReference type="Pfam" id="PF00441"/>
    </source>
</evidence>
<accession>A0A537JD80</accession>
<gene>
    <name evidence="6" type="ORF">E6H03_06965</name>
</gene>
<sequence>AFQGTQWKIADMATRIQAGRLLAYRAAWLRDQGRRHTREASMAKLFASETAMWAATQAVQIFGGYGYIQEYPVERHFRDAKITEIYEGTSEVQRMVIARQILGAS</sequence>
<dbReference type="InterPro" id="IPR036250">
    <property type="entry name" value="AcylCo_DH-like_C"/>
</dbReference>
<dbReference type="PANTHER" id="PTHR43884">
    <property type="entry name" value="ACYL-COA DEHYDROGENASE"/>
    <property type="match status" value="1"/>
</dbReference>
<dbReference type="InterPro" id="IPR006089">
    <property type="entry name" value="Acyl-CoA_DH_CS"/>
</dbReference>
<comment type="caution">
    <text evidence="6">The sequence shown here is derived from an EMBL/GenBank/DDBJ whole genome shotgun (WGS) entry which is preliminary data.</text>
</comment>
<evidence type="ECO:0000256" key="2">
    <source>
        <dbReference type="ARBA" id="ARBA00009347"/>
    </source>
</evidence>
<dbReference type="InterPro" id="IPR009075">
    <property type="entry name" value="AcylCo_DH/oxidase_C"/>
</dbReference>
<keyword evidence="3" id="KW-0285">Flavoprotein</keyword>
<reference evidence="6 7" key="1">
    <citation type="journal article" date="2019" name="Nat. Microbiol.">
        <title>Mediterranean grassland soil C-N compound turnover is dependent on rainfall and depth, and is mediated by genomically divergent microorganisms.</title>
        <authorList>
            <person name="Diamond S."/>
            <person name="Andeer P.F."/>
            <person name="Li Z."/>
            <person name="Crits-Christoph A."/>
            <person name="Burstein D."/>
            <person name="Anantharaman K."/>
            <person name="Lane K.R."/>
            <person name="Thomas B.C."/>
            <person name="Pan C."/>
            <person name="Northen T.R."/>
            <person name="Banfield J.F."/>
        </authorList>
    </citation>
    <scope>NUCLEOTIDE SEQUENCE [LARGE SCALE GENOMIC DNA]</scope>
    <source>
        <strain evidence="6">NP_6</strain>
    </source>
</reference>
<evidence type="ECO:0000256" key="4">
    <source>
        <dbReference type="ARBA" id="ARBA00022827"/>
    </source>
</evidence>
<dbReference type="FunFam" id="1.20.140.10:FF:000004">
    <property type="entry name" value="Acyl-CoA dehydrogenase FadE25"/>
    <property type="match status" value="1"/>
</dbReference>
<dbReference type="SUPFAM" id="SSF47203">
    <property type="entry name" value="Acyl-CoA dehydrogenase C-terminal domain-like"/>
    <property type="match status" value="1"/>
</dbReference>
<dbReference type="PANTHER" id="PTHR43884:SF12">
    <property type="entry name" value="ISOVALERYL-COA DEHYDROGENASE, MITOCHONDRIAL-RELATED"/>
    <property type="match status" value="1"/>
</dbReference>
<proteinExistence type="inferred from homology"/>
<dbReference type="Gene3D" id="1.20.140.10">
    <property type="entry name" value="Butyryl-CoA Dehydrogenase, subunit A, domain 3"/>
    <property type="match status" value="1"/>
</dbReference>
<dbReference type="Pfam" id="PF00441">
    <property type="entry name" value="Acyl-CoA_dh_1"/>
    <property type="match status" value="1"/>
</dbReference>
<comment type="similarity">
    <text evidence="2">Belongs to the acyl-CoA dehydrogenase family.</text>
</comment>
<evidence type="ECO:0000313" key="7">
    <source>
        <dbReference type="Proteomes" id="UP000318093"/>
    </source>
</evidence>
<dbReference type="Proteomes" id="UP000318093">
    <property type="component" value="Unassembled WGS sequence"/>
</dbReference>
<dbReference type="PROSITE" id="PS00073">
    <property type="entry name" value="ACYL_COA_DH_2"/>
    <property type="match status" value="1"/>
</dbReference>
<comment type="cofactor">
    <cofactor evidence="1">
        <name>FAD</name>
        <dbReference type="ChEBI" id="CHEBI:57692"/>
    </cofactor>
</comment>
<organism evidence="6 7">
    <name type="scientific">Candidatus Segetimicrobium genomatis</name>
    <dbReference type="NCBI Taxonomy" id="2569760"/>
    <lineage>
        <taxon>Bacteria</taxon>
        <taxon>Bacillati</taxon>
        <taxon>Candidatus Sysuimicrobiota</taxon>
        <taxon>Candidatus Sysuimicrobiia</taxon>
        <taxon>Candidatus Sysuimicrobiales</taxon>
        <taxon>Candidatus Segetimicrobiaceae</taxon>
        <taxon>Candidatus Segetimicrobium</taxon>
    </lineage>
</organism>
<name>A0A537JD80_9BACT</name>
<feature type="non-terminal residue" evidence="6">
    <location>
        <position position="1"/>
    </location>
</feature>
<dbReference type="EMBL" id="VBAN01000207">
    <property type="protein sequence ID" value="TMI81485.1"/>
    <property type="molecule type" value="Genomic_DNA"/>
</dbReference>
<evidence type="ECO:0000256" key="1">
    <source>
        <dbReference type="ARBA" id="ARBA00001974"/>
    </source>
</evidence>
<protein>
    <submittedName>
        <fullName evidence="6">Acyl-CoA dehydrogenase</fullName>
    </submittedName>
</protein>
<keyword evidence="4" id="KW-0274">FAD</keyword>
<evidence type="ECO:0000313" key="6">
    <source>
        <dbReference type="EMBL" id="TMI81485.1"/>
    </source>
</evidence>
<dbReference type="GO" id="GO:0003995">
    <property type="term" value="F:acyl-CoA dehydrogenase activity"/>
    <property type="evidence" value="ECO:0007669"/>
    <property type="project" value="InterPro"/>
</dbReference>
<dbReference type="AlphaFoldDB" id="A0A537JD80"/>